<evidence type="ECO:0000313" key="4">
    <source>
        <dbReference type="Proteomes" id="UP000007838"/>
    </source>
</evidence>
<evidence type="ECO:0000313" key="3">
    <source>
        <dbReference type="EMBL" id="AEW73683.1"/>
    </source>
</evidence>
<feature type="domain" description="Apea-like HEPN" evidence="1">
    <location>
        <begin position="311"/>
        <end position="441"/>
    </location>
</feature>
<gene>
    <name evidence="3" type="ORF">EcWSU1_02248</name>
</gene>
<dbReference type="eggNOG" id="ENOG50303CN">
    <property type="taxonomic scope" value="Bacteria"/>
</dbReference>
<evidence type="ECO:0000259" key="1">
    <source>
        <dbReference type="Pfam" id="PF18739"/>
    </source>
</evidence>
<dbReference type="InterPro" id="IPR041223">
    <property type="entry name" value="ApeA_NTD"/>
</dbReference>
<dbReference type="Pfam" id="PF18739">
    <property type="entry name" value="HEPN_Apea"/>
    <property type="match status" value="1"/>
</dbReference>
<name>G8LQ35_9ENTR</name>
<reference evidence="3 4" key="1">
    <citation type="journal article" date="2011" name="Stand. Genomic Sci.">
        <title>Complete genome of the onion pathogen Enterobacter cloacae EcWSU1.</title>
        <authorList>
            <person name="Humann J.L."/>
            <person name="Wildung M."/>
            <person name="Cheng C.H."/>
            <person name="Lee T."/>
            <person name="Stewart J.E."/>
            <person name="Drew J.C."/>
            <person name="Triplett E.W."/>
            <person name="Main D."/>
            <person name="Schroeder B.K."/>
        </authorList>
    </citation>
    <scope>NUCLEOTIDE SEQUENCE [LARGE SCALE GENOMIC DNA]</scope>
    <source>
        <strain evidence="3 4">EcWSU1</strain>
    </source>
</reference>
<proteinExistence type="predicted"/>
<organism evidence="3 4">
    <name type="scientific">Enterobacter ludwigii</name>
    <dbReference type="NCBI Taxonomy" id="299767"/>
    <lineage>
        <taxon>Bacteria</taxon>
        <taxon>Pseudomonadati</taxon>
        <taxon>Pseudomonadota</taxon>
        <taxon>Gammaproteobacteria</taxon>
        <taxon>Enterobacterales</taxon>
        <taxon>Enterobacteriaceae</taxon>
        <taxon>Enterobacter</taxon>
        <taxon>Enterobacter cloacae complex</taxon>
    </lineage>
</organism>
<evidence type="ECO:0000259" key="2">
    <source>
        <dbReference type="Pfam" id="PF18862"/>
    </source>
</evidence>
<dbReference type="KEGG" id="eec:EcWSU1_02248"/>
<protein>
    <submittedName>
        <fullName evidence="3">Uncharacterized protein</fullName>
    </submittedName>
</protein>
<dbReference type="EMBL" id="CP002886">
    <property type="protein sequence ID" value="AEW73683.1"/>
    <property type="molecule type" value="Genomic_DNA"/>
</dbReference>
<dbReference type="RefSeq" id="WP_014170117.1">
    <property type="nucleotide sequence ID" value="NC_016514.1"/>
</dbReference>
<sequence length="468" mass="53660">MRVEEIFKKTGYFWLPDNEGHKIPGVLSIMDGGKIELEIIGDFGDNFQFFSEDNIPRIVGHIENDGLLTLDNCFYLTRNFSFGGISKSKIFVHKALIGATWEKDERVTFNTLSFEVDCLDEWIGITGISVEYCHKEKNASITYNPPKVIGIDLDVGMKLEICFAYTLPRKSRLQEAKITQRVYFKLSTTESRDLNDFTAMAFKIVNLMCFAMDEVISMKNLVATSNDIQRSGSGERKYPAPIKIFYQSIPYSDKIPNRSFHDMLFSYSTIEENAQQVFNNWINAYESLSPAFSLYFSNKNGAHKYLDGKFLTLAQGLETYHRRTSNETLMTAEKFESLVSKILDSCPEENLDWLKGRLTHGNEINLGKRLKRIIEPFKERIGTSGERSKLLRKIVDTRNYLTHYSTDLESKAAKGRELLIICNKMEAIFNLHFLTVVGFNDVEINRVIDNCYPLKTKLGEKLPIKNSV</sequence>
<dbReference type="InterPro" id="IPR041229">
    <property type="entry name" value="HEPN_Apea"/>
</dbReference>
<dbReference type="AlphaFoldDB" id="G8LQ35"/>
<accession>G8LQ35</accession>
<feature type="domain" description="ApeA N-terminal" evidence="2">
    <location>
        <begin position="9"/>
        <end position="281"/>
    </location>
</feature>
<dbReference type="HOGENOM" id="CLU_039923_0_0_6"/>
<dbReference type="Proteomes" id="UP000007838">
    <property type="component" value="Chromosome"/>
</dbReference>
<dbReference type="Pfam" id="PF18862">
    <property type="entry name" value="ApeA_NTD1"/>
    <property type="match status" value="1"/>
</dbReference>